<gene>
    <name evidence="2" type="ORF">DARMORV10_A02P27920.1</name>
</gene>
<dbReference type="Proteomes" id="UP001295469">
    <property type="component" value="Chromosome A02"/>
</dbReference>
<sequence>TASATVRPKKPHLRSPDQISPPTQPQCPKSHGEPQSDHHRMNHCSSSSSYKAN</sequence>
<proteinExistence type="predicted"/>
<dbReference type="AlphaFoldDB" id="A0A816X3T6"/>
<evidence type="ECO:0000256" key="1">
    <source>
        <dbReference type="SAM" id="MobiDB-lite"/>
    </source>
</evidence>
<feature type="region of interest" description="Disordered" evidence="1">
    <location>
        <begin position="1"/>
        <end position="53"/>
    </location>
</feature>
<feature type="compositionally biased region" description="Polar residues" evidence="1">
    <location>
        <begin position="43"/>
        <end position="53"/>
    </location>
</feature>
<feature type="compositionally biased region" description="Basic and acidic residues" evidence="1">
    <location>
        <begin position="30"/>
        <end position="39"/>
    </location>
</feature>
<organism evidence="2">
    <name type="scientific">Brassica napus</name>
    <name type="common">Rape</name>
    <dbReference type="NCBI Taxonomy" id="3708"/>
    <lineage>
        <taxon>Eukaryota</taxon>
        <taxon>Viridiplantae</taxon>
        <taxon>Streptophyta</taxon>
        <taxon>Embryophyta</taxon>
        <taxon>Tracheophyta</taxon>
        <taxon>Spermatophyta</taxon>
        <taxon>Magnoliopsida</taxon>
        <taxon>eudicotyledons</taxon>
        <taxon>Gunneridae</taxon>
        <taxon>Pentapetalae</taxon>
        <taxon>rosids</taxon>
        <taxon>malvids</taxon>
        <taxon>Brassicales</taxon>
        <taxon>Brassicaceae</taxon>
        <taxon>Brassiceae</taxon>
        <taxon>Brassica</taxon>
    </lineage>
</organism>
<protein>
    <submittedName>
        <fullName evidence="2">(rape) hypothetical protein</fullName>
    </submittedName>
</protein>
<evidence type="ECO:0000313" key="2">
    <source>
        <dbReference type="EMBL" id="CAF2141969.1"/>
    </source>
</evidence>
<accession>A0A816X3T6</accession>
<feature type="non-terminal residue" evidence="2">
    <location>
        <position position="1"/>
    </location>
</feature>
<name>A0A816X3T6_BRANA</name>
<dbReference type="EMBL" id="HG994356">
    <property type="protein sequence ID" value="CAF2141969.1"/>
    <property type="molecule type" value="Genomic_DNA"/>
</dbReference>
<reference evidence="2" key="1">
    <citation type="submission" date="2021-01" db="EMBL/GenBank/DDBJ databases">
        <authorList>
            <consortium name="Genoscope - CEA"/>
            <person name="William W."/>
        </authorList>
    </citation>
    <scope>NUCLEOTIDE SEQUENCE</scope>
</reference>